<feature type="coiled-coil region" evidence="1">
    <location>
        <begin position="325"/>
        <end position="352"/>
    </location>
</feature>
<keyword evidence="4" id="KW-1185">Reference proteome</keyword>
<dbReference type="Proteomes" id="UP001165085">
    <property type="component" value="Unassembled WGS sequence"/>
</dbReference>
<dbReference type="OrthoDB" id="206385at2759"/>
<dbReference type="AlphaFoldDB" id="A0A9W7EPH6"/>
<comment type="caution">
    <text evidence="3">The sequence shown here is derived from an EMBL/GenBank/DDBJ whole genome shotgun (WGS) entry which is preliminary data.</text>
</comment>
<feature type="compositionally biased region" description="Acidic residues" evidence="2">
    <location>
        <begin position="560"/>
        <end position="573"/>
    </location>
</feature>
<feature type="region of interest" description="Disordered" evidence="2">
    <location>
        <begin position="560"/>
        <end position="582"/>
    </location>
</feature>
<protein>
    <submittedName>
        <fullName evidence="3">Uncharacterized protein</fullName>
    </submittedName>
</protein>
<keyword evidence="1" id="KW-0175">Coiled coil</keyword>
<evidence type="ECO:0000313" key="4">
    <source>
        <dbReference type="Proteomes" id="UP001165085"/>
    </source>
</evidence>
<feature type="region of interest" description="Disordered" evidence="2">
    <location>
        <begin position="375"/>
        <end position="399"/>
    </location>
</feature>
<gene>
    <name evidence="3" type="ORF">TrST_g3948</name>
</gene>
<evidence type="ECO:0000256" key="1">
    <source>
        <dbReference type="SAM" id="Coils"/>
    </source>
</evidence>
<feature type="non-terminal residue" evidence="3">
    <location>
        <position position="618"/>
    </location>
</feature>
<accession>A0A9W7EPH6</accession>
<organism evidence="3 4">
    <name type="scientific">Triparma strigata</name>
    <dbReference type="NCBI Taxonomy" id="1606541"/>
    <lineage>
        <taxon>Eukaryota</taxon>
        <taxon>Sar</taxon>
        <taxon>Stramenopiles</taxon>
        <taxon>Ochrophyta</taxon>
        <taxon>Bolidophyceae</taxon>
        <taxon>Parmales</taxon>
        <taxon>Triparmaceae</taxon>
        <taxon>Triparma</taxon>
    </lineage>
</organism>
<feature type="non-terminal residue" evidence="3">
    <location>
        <position position="1"/>
    </location>
</feature>
<reference evidence="4" key="1">
    <citation type="journal article" date="2023" name="Commun. Biol.">
        <title>Genome analysis of Parmales, the sister group of diatoms, reveals the evolutionary specialization of diatoms from phago-mixotrophs to photoautotrophs.</title>
        <authorList>
            <person name="Ban H."/>
            <person name="Sato S."/>
            <person name="Yoshikawa S."/>
            <person name="Yamada K."/>
            <person name="Nakamura Y."/>
            <person name="Ichinomiya M."/>
            <person name="Sato N."/>
            <person name="Blanc-Mathieu R."/>
            <person name="Endo H."/>
            <person name="Kuwata A."/>
            <person name="Ogata H."/>
        </authorList>
    </citation>
    <scope>NUCLEOTIDE SEQUENCE [LARGE SCALE GENOMIC DNA]</scope>
    <source>
        <strain evidence="4">NIES 3701</strain>
    </source>
</reference>
<sequence>KVQTRFDDIDADLKHITDVTEDTLRNTHQIIELNNVMIQKIAQSTSTILQGVFEANEVTTPTCFIILPYKLEKKEDQATGKSRLMRAEESIEKAKEFMSKVNSWSGTISEAMENPSETVGNLVKQKMDSLFSFDNMKKYAEDKIGENKSQYLWFYLVDEYTGEPVDGGKYPIRIQTQSDMVKKCMPMMKMGMTAVKCINGVAGMAKMFGVPTVPQTLVNMANDTIKSMDQESTVAEFGVVQNVLDKALEGKGGKDEKSAGKSDPKRGAELREFKKFLEKHDPGQTYAGLARICQQVPGPNGSTKAVAIWTTNEGKTAIEHEQVAINAQEGKDKEYEEKMKEQEEKIKEYYQGKKGHVSPAKEKRQKIKKDLMFSPQKEVQTPSGKKLKPISPFSTSHGEQLEQLAGLTKTVEELGKYKPHGEQISGTLFVRKVSTQLGGVRITSSSKEVTVKIRGDGILTYENQFVDLTKIEDCVAVGANGFKITGGVGGVSVQFNSRKGEEGKVKEWIEKVKTWDKDLVLSEAFEAKKKETLEKIQSFGSILEEGMDKDTKMLKDLLDESDSDFEEEGETDQGPEAPKLELRADVAEKLSTPVKSSEPDIAMNKTKAAIEDKLLFMG</sequence>
<proteinExistence type="predicted"/>
<evidence type="ECO:0000256" key="2">
    <source>
        <dbReference type="SAM" id="MobiDB-lite"/>
    </source>
</evidence>
<evidence type="ECO:0000313" key="3">
    <source>
        <dbReference type="EMBL" id="GMH88159.1"/>
    </source>
</evidence>
<name>A0A9W7EPH6_9STRA</name>
<dbReference type="EMBL" id="BRXY01000339">
    <property type="protein sequence ID" value="GMH88159.1"/>
    <property type="molecule type" value="Genomic_DNA"/>
</dbReference>